<sequence>EVLVNFDPDPADVALSSVPGQEAFDPRRHRFSDEELKPQPMIKKARKMLVPDEQKDEKYWSRRYKNNEAAKRSRDARRLKENQISVRAAFLERENAALRLEVADMRKELGRCRNILHKYETRHGALALSGEWAEPCPERTPEKGRGCPKSCLQDRDCPAKRRCLCYGSCGLSCVAPGRSCPWPLDLPNAAAFLLSPAPSFSARLQVHCLPGFQMANGSEILIRRCQADRSWSGPEPTCVEVTTVAPPSCPQPEQIENGFTLVGTVTVGSTVLYGCNPGFAIVGVRRNVCVDGGAWQQDAPVCQRVYCAPPVDVSQGYLVAVQRKQYDVGEVIYYLCKKGFLMDGPNRVTCLANGTWSPTPFCRARCPVPVQRSRILLGGVKLWPYEVPEKGVQHGDEVSFYCRDASRQCSFTSRQHCHDGTLPLPGCYQEPTWLQYKLFPHRLVSEIKPCEPSDLL</sequence>
<feature type="disulfide bond" evidence="19">
    <location>
        <begin position="275"/>
        <end position="302"/>
    </location>
</feature>
<feature type="domain" description="Sushi" evidence="21">
    <location>
        <begin position="178"/>
        <end position="240"/>
    </location>
</feature>
<dbReference type="FunFam" id="2.10.70.10:FF:000014">
    <property type="entry name" value="Membrane cofactor protein"/>
    <property type="match status" value="1"/>
</dbReference>
<keyword evidence="10" id="KW-0677">Repeat</keyword>
<evidence type="ECO:0000256" key="13">
    <source>
        <dbReference type="ARBA" id="ARBA00023157"/>
    </source>
</evidence>
<evidence type="ECO:0000256" key="7">
    <source>
        <dbReference type="ARBA" id="ARBA00022659"/>
    </source>
</evidence>
<dbReference type="PROSITE" id="PS50217">
    <property type="entry name" value="BZIP"/>
    <property type="match status" value="1"/>
</dbReference>
<dbReference type="Pfam" id="PF09014">
    <property type="entry name" value="Sushi_2"/>
    <property type="match status" value="1"/>
</dbReference>
<dbReference type="InterPro" id="IPR008197">
    <property type="entry name" value="WAP_dom"/>
</dbReference>
<dbReference type="GO" id="GO:0000981">
    <property type="term" value="F:DNA-binding transcription factor activity, RNA polymerase II-specific"/>
    <property type="evidence" value="ECO:0007669"/>
    <property type="project" value="TreeGrafter"/>
</dbReference>
<evidence type="ECO:0000256" key="4">
    <source>
        <dbReference type="ARBA" id="ARBA00009208"/>
    </source>
</evidence>
<evidence type="ECO:0000256" key="18">
    <source>
        <dbReference type="ARBA" id="ARBA00033414"/>
    </source>
</evidence>
<dbReference type="Proteomes" id="UP000736164">
    <property type="component" value="Unassembled WGS sequence"/>
</dbReference>
<keyword evidence="12" id="KW-0238">DNA-binding</keyword>
<evidence type="ECO:0000256" key="1">
    <source>
        <dbReference type="ARBA" id="ARBA00003651"/>
    </source>
</evidence>
<dbReference type="InterPro" id="IPR000436">
    <property type="entry name" value="Sushi_SCR_CCP_dom"/>
</dbReference>
<dbReference type="SMART" id="SM00032">
    <property type="entry name" value="CCP"/>
    <property type="match status" value="3"/>
</dbReference>
<dbReference type="Gene3D" id="2.10.70.10">
    <property type="entry name" value="Complement Module, domain 1"/>
    <property type="match status" value="4"/>
</dbReference>
<dbReference type="CDD" id="cd14695">
    <property type="entry name" value="bZIP_HLF"/>
    <property type="match status" value="1"/>
</dbReference>
<dbReference type="CDD" id="cd00033">
    <property type="entry name" value="CCP"/>
    <property type="match status" value="3"/>
</dbReference>
<feature type="non-terminal residue" evidence="23">
    <location>
        <position position="1"/>
    </location>
</feature>
<evidence type="ECO:0000256" key="15">
    <source>
        <dbReference type="ARBA" id="ARBA00023180"/>
    </source>
</evidence>
<dbReference type="Pfam" id="PF07716">
    <property type="entry name" value="bZIP_2"/>
    <property type="match status" value="1"/>
</dbReference>
<evidence type="ECO:0000256" key="11">
    <source>
        <dbReference type="ARBA" id="ARBA00023015"/>
    </source>
</evidence>
<dbReference type="Pfam" id="PF00084">
    <property type="entry name" value="Sushi"/>
    <property type="match status" value="3"/>
</dbReference>
<dbReference type="GO" id="GO:0005634">
    <property type="term" value="C:nucleus"/>
    <property type="evidence" value="ECO:0007669"/>
    <property type="project" value="UniProtKB-SubCell"/>
</dbReference>
<dbReference type="PROSITE" id="PS50923">
    <property type="entry name" value="SUSHI"/>
    <property type="match status" value="3"/>
</dbReference>
<comment type="function">
    <text evidence="1">Binds to various kinds of negatively charged substances such as heparin, phospholipids, and dextran sulfate. May prevent activation of the intrinsic blood coagulation cascade by binding to phospholipids on the surface of damaged cells.</text>
</comment>
<dbReference type="PANTHER" id="PTHR11988">
    <property type="entry name" value="THYROTROPH EMBRYONIC FACTOR RELATED"/>
    <property type="match status" value="1"/>
</dbReference>
<proteinExistence type="inferred from homology"/>
<dbReference type="SUPFAM" id="SSF57959">
    <property type="entry name" value="Leucine zipper domain"/>
    <property type="match status" value="1"/>
</dbReference>
<evidence type="ECO:0000256" key="10">
    <source>
        <dbReference type="ARBA" id="ARBA00022737"/>
    </source>
</evidence>
<dbReference type="InterPro" id="IPR035976">
    <property type="entry name" value="Sushi/SCR/CCP_sf"/>
</dbReference>
<feature type="non-terminal residue" evidence="23">
    <location>
        <position position="456"/>
    </location>
</feature>
<evidence type="ECO:0000256" key="6">
    <source>
        <dbReference type="ARBA" id="ARBA00022525"/>
    </source>
</evidence>
<evidence type="ECO:0000256" key="17">
    <source>
        <dbReference type="ARBA" id="ARBA00029855"/>
    </source>
</evidence>
<dbReference type="InterPro" id="IPR040223">
    <property type="entry name" value="PAR_bZIP"/>
</dbReference>
<feature type="disulfide bond" evidence="19">
    <location>
        <begin position="307"/>
        <end position="350"/>
    </location>
</feature>
<keyword evidence="13 19" id="KW-1015">Disulfide bond</keyword>
<keyword evidence="15" id="KW-0325">Glycoprotein</keyword>
<keyword evidence="7 19" id="KW-0768">Sushi</keyword>
<reference evidence="23" key="1">
    <citation type="journal article" date="2021" name="Cell">
        <title>Tracing the genetic footprints of vertebrate landing in non-teleost ray-finned fishes.</title>
        <authorList>
            <person name="Bi X."/>
            <person name="Wang K."/>
            <person name="Yang L."/>
            <person name="Pan H."/>
            <person name="Jiang H."/>
            <person name="Wei Q."/>
            <person name="Fang M."/>
            <person name="Yu H."/>
            <person name="Zhu C."/>
            <person name="Cai Y."/>
            <person name="He Y."/>
            <person name="Gan X."/>
            <person name="Zeng H."/>
            <person name="Yu D."/>
            <person name="Zhu Y."/>
            <person name="Jiang H."/>
            <person name="Qiu Q."/>
            <person name="Yang H."/>
            <person name="Zhang Y.E."/>
            <person name="Wang W."/>
            <person name="Zhu M."/>
            <person name="He S."/>
            <person name="Zhang G."/>
        </authorList>
    </citation>
    <scope>NUCLEOTIDE SEQUENCE</scope>
    <source>
        <strain evidence="23">Allg_001</strain>
    </source>
</reference>
<dbReference type="InterPro" id="IPR046347">
    <property type="entry name" value="bZIP_sf"/>
</dbReference>
<dbReference type="GO" id="GO:0030414">
    <property type="term" value="F:peptidase inhibitor activity"/>
    <property type="evidence" value="ECO:0007669"/>
    <property type="project" value="InterPro"/>
</dbReference>
<evidence type="ECO:0000256" key="14">
    <source>
        <dbReference type="ARBA" id="ARBA00023163"/>
    </source>
</evidence>
<evidence type="ECO:0000259" key="20">
    <source>
        <dbReference type="PROSITE" id="PS50217"/>
    </source>
</evidence>
<dbReference type="SUPFAM" id="SSF57535">
    <property type="entry name" value="Complement control module/SCR domain"/>
    <property type="match status" value="4"/>
</dbReference>
<comment type="similarity">
    <text evidence="4">Belongs to the bZIP family. PAR subfamily.</text>
</comment>
<keyword evidence="16" id="KW-0539">Nucleus</keyword>
<dbReference type="EMBL" id="JAAWVO010014618">
    <property type="protein sequence ID" value="MBN3314155.1"/>
    <property type="molecule type" value="Genomic_DNA"/>
</dbReference>
<feature type="domain" description="Sushi" evidence="21">
    <location>
        <begin position="305"/>
        <end position="364"/>
    </location>
</feature>
<dbReference type="SMART" id="SM00338">
    <property type="entry name" value="BRLZ"/>
    <property type="match status" value="1"/>
</dbReference>
<keyword evidence="9" id="KW-0732">Signal</keyword>
<evidence type="ECO:0000256" key="2">
    <source>
        <dbReference type="ARBA" id="ARBA00004123"/>
    </source>
</evidence>
<dbReference type="Pfam" id="PF00095">
    <property type="entry name" value="WAP"/>
    <property type="match status" value="1"/>
</dbReference>
<evidence type="ECO:0000256" key="3">
    <source>
        <dbReference type="ARBA" id="ARBA00004613"/>
    </source>
</evidence>
<keyword evidence="8" id="KW-0358">Heparin-binding</keyword>
<evidence type="ECO:0000259" key="21">
    <source>
        <dbReference type="PROSITE" id="PS50923"/>
    </source>
</evidence>
<evidence type="ECO:0000256" key="9">
    <source>
        <dbReference type="ARBA" id="ARBA00022729"/>
    </source>
</evidence>
<feature type="domain" description="BZIP" evidence="20">
    <location>
        <begin position="56"/>
        <end position="119"/>
    </location>
</feature>
<accession>A0A8J7NLE4</accession>
<keyword evidence="11" id="KW-0805">Transcription regulation</keyword>
<feature type="domain" description="WAP" evidence="22">
    <location>
        <begin position="125"/>
        <end position="177"/>
    </location>
</feature>
<dbReference type="InterPro" id="IPR015104">
    <property type="entry name" value="Sushi_2"/>
</dbReference>
<dbReference type="PROSITE" id="PS51390">
    <property type="entry name" value="WAP"/>
    <property type="match status" value="1"/>
</dbReference>
<dbReference type="FunFam" id="1.20.5.170:FF:000007">
    <property type="entry name" value="hepatic leukemia factor isoform X2"/>
    <property type="match status" value="1"/>
</dbReference>
<evidence type="ECO:0000256" key="16">
    <source>
        <dbReference type="ARBA" id="ARBA00023242"/>
    </source>
</evidence>
<dbReference type="GO" id="GO:0008201">
    <property type="term" value="F:heparin binding"/>
    <property type="evidence" value="ECO:0007669"/>
    <property type="project" value="UniProtKB-KW"/>
</dbReference>
<comment type="caution">
    <text evidence="19">Lacks conserved residue(s) required for the propagation of feature annotation.</text>
</comment>
<keyword evidence="6" id="KW-0964">Secreted</keyword>
<organism evidence="23 24">
    <name type="scientific">Atractosteus spatula</name>
    <name type="common">Alligator gar</name>
    <name type="synonym">Lepisosteus spatula</name>
    <dbReference type="NCBI Taxonomy" id="7917"/>
    <lineage>
        <taxon>Eukaryota</taxon>
        <taxon>Metazoa</taxon>
        <taxon>Chordata</taxon>
        <taxon>Craniata</taxon>
        <taxon>Vertebrata</taxon>
        <taxon>Euteleostomi</taxon>
        <taxon>Actinopterygii</taxon>
        <taxon>Neopterygii</taxon>
        <taxon>Holostei</taxon>
        <taxon>Semionotiformes</taxon>
        <taxon>Lepisosteidae</taxon>
        <taxon>Atractosteus</taxon>
    </lineage>
</organism>
<keyword evidence="14" id="KW-0804">Transcription</keyword>
<keyword evidence="24" id="KW-1185">Reference proteome</keyword>
<gene>
    <name evidence="23" type="primary">Tef</name>
    <name evidence="23" type="ORF">GTO95_0013679</name>
</gene>
<evidence type="ECO:0000256" key="5">
    <source>
        <dbReference type="ARBA" id="ARBA00020104"/>
    </source>
</evidence>
<evidence type="ECO:0000259" key="22">
    <source>
        <dbReference type="PROSITE" id="PS51390"/>
    </source>
</evidence>
<dbReference type="GO" id="GO:0005576">
    <property type="term" value="C:extracellular region"/>
    <property type="evidence" value="ECO:0007669"/>
    <property type="project" value="UniProtKB-SubCell"/>
</dbReference>
<comment type="caution">
    <text evidence="23">The sequence shown here is derived from an EMBL/GenBank/DDBJ whole genome shotgun (WGS) entry which is preliminary data.</text>
</comment>
<dbReference type="Gene3D" id="1.20.5.170">
    <property type="match status" value="1"/>
</dbReference>
<dbReference type="AlphaFoldDB" id="A0A8J7NLE4"/>
<evidence type="ECO:0000313" key="23">
    <source>
        <dbReference type="EMBL" id="MBN3314155.1"/>
    </source>
</evidence>
<feature type="domain" description="Sushi" evidence="21">
    <location>
        <begin position="247"/>
        <end position="304"/>
    </location>
</feature>
<protein>
    <recommendedName>
        <fullName evidence="5">Beta-2-glycoprotein 1</fullName>
    </recommendedName>
    <alternativeName>
        <fullName evidence="17">Apolipoprotein H</fullName>
    </alternativeName>
    <alternativeName>
        <fullName evidence="18">Beta-2-glycoprotein I</fullName>
    </alternativeName>
</protein>
<dbReference type="InterPro" id="IPR004827">
    <property type="entry name" value="bZIP"/>
</dbReference>
<dbReference type="GO" id="GO:0000978">
    <property type="term" value="F:RNA polymerase II cis-regulatory region sequence-specific DNA binding"/>
    <property type="evidence" value="ECO:0007669"/>
    <property type="project" value="TreeGrafter"/>
</dbReference>
<evidence type="ECO:0000256" key="12">
    <source>
        <dbReference type="ARBA" id="ARBA00023125"/>
    </source>
</evidence>
<evidence type="ECO:0000256" key="8">
    <source>
        <dbReference type="ARBA" id="ARBA00022674"/>
    </source>
</evidence>
<name>A0A8J7NLE4_ATRSP</name>
<evidence type="ECO:0000313" key="24">
    <source>
        <dbReference type="Proteomes" id="UP000736164"/>
    </source>
</evidence>
<evidence type="ECO:0000256" key="19">
    <source>
        <dbReference type="PROSITE-ProRule" id="PRU00302"/>
    </source>
</evidence>
<dbReference type="PANTHER" id="PTHR11988:SF7">
    <property type="entry name" value="D SITE-BINDING PROTEIN"/>
    <property type="match status" value="1"/>
</dbReference>
<comment type="subcellular location">
    <subcellularLocation>
        <location evidence="2">Nucleus</location>
    </subcellularLocation>
    <subcellularLocation>
        <location evidence="3">Secreted</location>
    </subcellularLocation>
</comment>